<protein>
    <submittedName>
        <fullName evidence="1">Uncharacterized protein</fullName>
    </submittedName>
</protein>
<gene>
    <name evidence="1" type="ORF">BJ508DRAFT_333843</name>
</gene>
<sequence length="175" mass="20485">MASNSKNQQRPLFRDSKRLIERAVREGVFPAPPSLTLQTRQNRLDAQRASLLKRIELFNERKKDTHEHYKRLRATTGVKMPPCHTIPPFPMKPVSDNEELLTYQEWDMVRYESEFRSWKVSQRYLELLIESLEENSYESQVRALEYAIDNGLYKGKVPKTFKAMATALASVKLKP</sequence>
<organism evidence="1 2">
    <name type="scientific">Ascobolus immersus RN42</name>
    <dbReference type="NCBI Taxonomy" id="1160509"/>
    <lineage>
        <taxon>Eukaryota</taxon>
        <taxon>Fungi</taxon>
        <taxon>Dikarya</taxon>
        <taxon>Ascomycota</taxon>
        <taxon>Pezizomycotina</taxon>
        <taxon>Pezizomycetes</taxon>
        <taxon>Pezizales</taxon>
        <taxon>Ascobolaceae</taxon>
        <taxon>Ascobolus</taxon>
    </lineage>
</organism>
<name>A0A3N4HIG7_ASCIM</name>
<proteinExistence type="predicted"/>
<dbReference type="AlphaFoldDB" id="A0A3N4HIG7"/>
<dbReference type="EMBL" id="ML119813">
    <property type="protein sequence ID" value="RPA73709.1"/>
    <property type="molecule type" value="Genomic_DNA"/>
</dbReference>
<dbReference type="Proteomes" id="UP000275078">
    <property type="component" value="Unassembled WGS sequence"/>
</dbReference>
<reference evidence="1 2" key="1">
    <citation type="journal article" date="2018" name="Nat. Ecol. Evol.">
        <title>Pezizomycetes genomes reveal the molecular basis of ectomycorrhizal truffle lifestyle.</title>
        <authorList>
            <person name="Murat C."/>
            <person name="Payen T."/>
            <person name="Noel B."/>
            <person name="Kuo A."/>
            <person name="Morin E."/>
            <person name="Chen J."/>
            <person name="Kohler A."/>
            <person name="Krizsan K."/>
            <person name="Balestrini R."/>
            <person name="Da Silva C."/>
            <person name="Montanini B."/>
            <person name="Hainaut M."/>
            <person name="Levati E."/>
            <person name="Barry K.W."/>
            <person name="Belfiori B."/>
            <person name="Cichocki N."/>
            <person name="Clum A."/>
            <person name="Dockter R.B."/>
            <person name="Fauchery L."/>
            <person name="Guy J."/>
            <person name="Iotti M."/>
            <person name="Le Tacon F."/>
            <person name="Lindquist E.A."/>
            <person name="Lipzen A."/>
            <person name="Malagnac F."/>
            <person name="Mello A."/>
            <person name="Molinier V."/>
            <person name="Miyauchi S."/>
            <person name="Poulain J."/>
            <person name="Riccioni C."/>
            <person name="Rubini A."/>
            <person name="Sitrit Y."/>
            <person name="Splivallo R."/>
            <person name="Traeger S."/>
            <person name="Wang M."/>
            <person name="Zifcakova L."/>
            <person name="Wipf D."/>
            <person name="Zambonelli A."/>
            <person name="Paolocci F."/>
            <person name="Nowrousian M."/>
            <person name="Ottonello S."/>
            <person name="Baldrian P."/>
            <person name="Spatafora J.W."/>
            <person name="Henrissat B."/>
            <person name="Nagy L.G."/>
            <person name="Aury J.M."/>
            <person name="Wincker P."/>
            <person name="Grigoriev I.V."/>
            <person name="Bonfante P."/>
            <person name="Martin F.M."/>
        </authorList>
    </citation>
    <scope>NUCLEOTIDE SEQUENCE [LARGE SCALE GENOMIC DNA]</scope>
    <source>
        <strain evidence="1 2">RN42</strain>
    </source>
</reference>
<evidence type="ECO:0000313" key="1">
    <source>
        <dbReference type="EMBL" id="RPA73709.1"/>
    </source>
</evidence>
<keyword evidence="2" id="KW-1185">Reference proteome</keyword>
<accession>A0A3N4HIG7</accession>
<evidence type="ECO:0000313" key="2">
    <source>
        <dbReference type="Proteomes" id="UP000275078"/>
    </source>
</evidence>